<sequence length="115" mass="13266">MKEHVMNLTPAPMQEIRTGNKTIELRLNDEKRKQISVGDTIKFINTEDSNDTLRVKVVDLFLFSSFAELYDNLPLLNCGYNEDNINTASPEDMEMYYSREKQNKYGVVGIKISLL</sequence>
<comment type="caution">
    <text evidence="2">The sequence shown here is derived from an EMBL/GenBank/DDBJ whole genome shotgun (WGS) entry which is preliminary data.</text>
</comment>
<dbReference type="EMBL" id="JAJEPW010000016">
    <property type="protein sequence ID" value="MCC2129308.1"/>
    <property type="molecule type" value="Genomic_DNA"/>
</dbReference>
<dbReference type="RefSeq" id="WP_302928586.1">
    <property type="nucleotide sequence ID" value="NZ_JAJEPW010000016.1"/>
</dbReference>
<dbReference type="Pfam" id="PF04266">
    <property type="entry name" value="ASCH"/>
    <property type="match status" value="1"/>
</dbReference>
<dbReference type="SUPFAM" id="SSF88697">
    <property type="entry name" value="PUA domain-like"/>
    <property type="match status" value="1"/>
</dbReference>
<evidence type="ECO:0000259" key="1">
    <source>
        <dbReference type="Pfam" id="PF04266"/>
    </source>
</evidence>
<dbReference type="AlphaFoldDB" id="A0AAE3AG46"/>
<organism evidence="2 3">
    <name type="scientific">Brotocaccenecus cirricatena</name>
    <dbReference type="NCBI Taxonomy" id="3064195"/>
    <lineage>
        <taxon>Bacteria</taxon>
        <taxon>Bacillati</taxon>
        <taxon>Bacillota</taxon>
        <taxon>Clostridia</taxon>
        <taxon>Eubacteriales</taxon>
        <taxon>Oscillospiraceae</taxon>
        <taxon>Brotocaccenecus</taxon>
    </lineage>
</organism>
<dbReference type="Gene3D" id="2.30.130.30">
    <property type="entry name" value="Hypothetical protein"/>
    <property type="match status" value="1"/>
</dbReference>
<evidence type="ECO:0000313" key="2">
    <source>
        <dbReference type="EMBL" id="MCC2129308.1"/>
    </source>
</evidence>
<gene>
    <name evidence="2" type="ORF">LKD37_07240</name>
</gene>
<accession>A0AAE3AG46</accession>
<dbReference type="Proteomes" id="UP001199319">
    <property type="component" value="Unassembled WGS sequence"/>
</dbReference>
<evidence type="ECO:0000313" key="3">
    <source>
        <dbReference type="Proteomes" id="UP001199319"/>
    </source>
</evidence>
<name>A0AAE3AG46_9FIRM</name>
<protein>
    <submittedName>
        <fullName evidence="2">RNA-binding protein</fullName>
    </submittedName>
</protein>
<reference evidence="2" key="1">
    <citation type="submission" date="2021-10" db="EMBL/GenBank/DDBJ databases">
        <title>Anaerobic single-cell dispensing facilitates the cultivation of human gut bacteria.</title>
        <authorList>
            <person name="Afrizal A."/>
        </authorList>
    </citation>
    <scope>NUCLEOTIDE SEQUENCE</scope>
    <source>
        <strain evidence="2">CLA-AA-H272</strain>
    </source>
</reference>
<dbReference type="CDD" id="cd06555">
    <property type="entry name" value="ASCH_PF0470_like"/>
    <property type="match status" value="1"/>
</dbReference>
<dbReference type="InterPro" id="IPR007374">
    <property type="entry name" value="ASCH_domain"/>
</dbReference>
<dbReference type="InterPro" id="IPR015947">
    <property type="entry name" value="PUA-like_sf"/>
</dbReference>
<keyword evidence="3" id="KW-1185">Reference proteome</keyword>
<feature type="domain" description="ASCH" evidence="1">
    <location>
        <begin position="13"/>
        <end position="114"/>
    </location>
</feature>
<proteinExistence type="predicted"/>